<proteinExistence type="predicted"/>
<sequence>MRLSTSTNIMDRYQSIQNKITLEECIKACAKAGYKVLDINFCDMSNEGMPLTFDNWEEWVDSIGELGSKLGIEFSQSHSAFYNVCDMTIEDRPWREELVRRAIIGSAKLGVKWVVFHAGTVYDNGFSAEKSKKSNLEYFAPHIELAKKVGTGIAIENLFELPVERKRRYTGTVEELIDIVDSINDSSVGICWDFGHGNLMGIDQNKALRQIGKRLAATHVADNSGKRDDHVAPFYGQIDWAPLMKTLKEIKYQYDFTYEIHNFTNRMPIELRETALKHSVEIGEYLLSLAK</sequence>
<protein>
    <submittedName>
        <fullName evidence="2">Sugar phosphate isomerase/epimerase</fullName>
    </submittedName>
</protein>
<accession>A0A8J8SCN2</accession>
<dbReference type="Proteomes" id="UP000677305">
    <property type="component" value="Chromosome"/>
</dbReference>
<dbReference type="PANTHER" id="PTHR12110:SF21">
    <property type="entry name" value="XYLOSE ISOMERASE-LIKE TIM BARREL DOMAIN-CONTAINING PROTEIN"/>
    <property type="match status" value="1"/>
</dbReference>
<dbReference type="PANTHER" id="PTHR12110">
    <property type="entry name" value="HYDROXYPYRUVATE ISOMERASE"/>
    <property type="match status" value="1"/>
</dbReference>
<evidence type="ECO:0000259" key="1">
    <source>
        <dbReference type="Pfam" id="PF01261"/>
    </source>
</evidence>
<dbReference type="AlphaFoldDB" id="A0A8J8SCN2"/>
<dbReference type="InterPro" id="IPR036237">
    <property type="entry name" value="Xyl_isomerase-like_sf"/>
</dbReference>
<organism evidence="2 3">
    <name type="scientific">Vallitalea guaymasensis</name>
    <dbReference type="NCBI Taxonomy" id="1185412"/>
    <lineage>
        <taxon>Bacteria</taxon>
        <taxon>Bacillati</taxon>
        <taxon>Bacillota</taxon>
        <taxon>Clostridia</taxon>
        <taxon>Lachnospirales</taxon>
        <taxon>Vallitaleaceae</taxon>
        <taxon>Vallitalea</taxon>
    </lineage>
</organism>
<dbReference type="RefSeq" id="WP_212693641.1">
    <property type="nucleotide sequence ID" value="NZ_CP058561.1"/>
</dbReference>
<dbReference type="KEGG" id="vgu:HYG85_12175"/>
<dbReference type="Gene3D" id="3.20.20.150">
    <property type="entry name" value="Divalent-metal-dependent TIM barrel enzymes"/>
    <property type="match status" value="1"/>
</dbReference>
<dbReference type="SUPFAM" id="SSF51658">
    <property type="entry name" value="Xylose isomerase-like"/>
    <property type="match status" value="1"/>
</dbReference>
<reference evidence="2 3" key="1">
    <citation type="submission" date="2020-07" db="EMBL/GenBank/DDBJ databases">
        <title>Vallitalea guaymasensis genome.</title>
        <authorList>
            <person name="Postec A."/>
        </authorList>
    </citation>
    <scope>NUCLEOTIDE SEQUENCE [LARGE SCALE GENOMIC DNA]</scope>
    <source>
        <strain evidence="2 3">Ra1766G1</strain>
    </source>
</reference>
<dbReference type="InterPro" id="IPR050312">
    <property type="entry name" value="IolE/XylAMocC-like"/>
</dbReference>
<name>A0A8J8SCN2_9FIRM</name>
<feature type="domain" description="Xylose isomerase-like TIM barrel" evidence="1">
    <location>
        <begin position="26"/>
        <end position="271"/>
    </location>
</feature>
<evidence type="ECO:0000313" key="3">
    <source>
        <dbReference type="Proteomes" id="UP000677305"/>
    </source>
</evidence>
<dbReference type="GO" id="GO:0016853">
    <property type="term" value="F:isomerase activity"/>
    <property type="evidence" value="ECO:0007669"/>
    <property type="project" value="UniProtKB-KW"/>
</dbReference>
<dbReference type="Pfam" id="PF01261">
    <property type="entry name" value="AP_endonuc_2"/>
    <property type="match status" value="1"/>
</dbReference>
<gene>
    <name evidence="2" type="ORF">HYG85_12175</name>
</gene>
<keyword evidence="3" id="KW-1185">Reference proteome</keyword>
<dbReference type="EMBL" id="CP058561">
    <property type="protein sequence ID" value="QUH29621.1"/>
    <property type="molecule type" value="Genomic_DNA"/>
</dbReference>
<evidence type="ECO:0000313" key="2">
    <source>
        <dbReference type="EMBL" id="QUH29621.1"/>
    </source>
</evidence>
<keyword evidence="2" id="KW-0413">Isomerase</keyword>
<dbReference type="InterPro" id="IPR013022">
    <property type="entry name" value="Xyl_isomerase-like_TIM-brl"/>
</dbReference>